<proteinExistence type="inferred from homology"/>
<evidence type="ECO:0000256" key="2">
    <source>
        <dbReference type="ARBA" id="ARBA00006330"/>
    </source>
</evidence>
<dbReference type="Gene3D" id="3.40.50.1000">
    <property type="entry name" value="HAD superfamily/HAD-like"/>
    <property type="match status" value="1"/>
</dbReference>
<comment type="caution">
    <text evidence="3">The sequence shown here is derived from an EMBL/GenBank/DDBJ whole genome shotgun (WGS) entry which is preliminary data.</text>
</comment>
<dbReference type="EMBL" id="MBFR01000005">
    <property type="protein sequence ID" value="PVU97940.1"/>
    <property type="molecule type" value="Genomic_DNA"/>
</dbReference>
<dbReference type="Gene3D" id="3.30.70.1020">
    <property type="entry name" value="Trehalose-6-phosphate phosphatase related protein, domain 2"/>
    <property type="match status" value="1"/>
</dbReference>
<dbReference type="Pfam" id="PF00982">
    <property type="entry name" value="Glyco_transf_20"/>
    <property type="match status" value="1"/>
</dbReference>
<comment type="similarity">
    <text evidence="2">In the C-terminal section; belongs to the trehalose phosphatase family.</text>
</comment>
<dbReference type="SUPFAM" id="SSF56784">
    <property type="entry name" value="HAD-like"/>
    <property type="match status" value="1"/>
</dbReference>
<dbReference type="Gene3D" id="3.40.50.2000">
    <property type="entry name" value="Glycogen Phosphorylase B"/>
    <property type="match status" value="2"/>
</dbReference>
<dbReference type="InterPro" id="IPR006379">
    <property type="entry name" value="HAD-SF_hydro_IIB"/>
</dbReference>
<organism evidence="3 4">
    <name type="scientific">Smittium simulii</name>
    <dbReference type="NCBI Taxonomy" id="133385"/>
    <lineage>
        <taxon>Eukaryota</taxon>
        <taxon>Fungi</taxon>
        <taxon>Fungi incertae sedis</taxon>
        <taxon>Zoopagomycota</taxon>
        <taxon>Kickxellomycotina</taxon>
        <taxon>Harpellomycetes</taxon>
        <taxon>Harpellales</taxon>
        <taxon>Legeriomycetaceae</taxon>
        <taxon>Smittium</taxon>
    </lineage>
</organism>
<dbReference type="SUPFAM" id="SSF53756">
    <property type="entry name" value="UDP-Glycosyltransferase/glycogen phosphorylase"/>
    <property type="match status" value="1"/>
</dbReference>
<dbReference type="NCBIfam" id="TIGR01484">
    <property type="entry name" value="HAD-SF-IIB"/>
    <property type="match status" value="1"/>
</dbReference>
<dbReference type="Pfam" id="PF02358">
    <property type="entry name" value="Trehalose_PPase"/>
    <property type="match status" value="1"/>
</dbReference>
<evidence type="ECO:0000256" key="1">
    <source>
        <dbReference type="ARBA" id="ARBA00005409"/>
    </source>
</evidence>
<dbReference type="GO" id="GO:0004805">
    <property type="term" value="F:trehalose-phosphatase activity"/>
    <property type="evidence" value="ECO:0007669"/>
    <property type="project" value="TreeGrafter"/>
</dbReference>
<dbReference type="InterPro" id="IPR023214">
    <property type="entry name" value="HAD_sf"/>
</dbReference>
<dbReference type="CDD" id="cd01627">
    <property type="entry name" value="HAD_TPP"/>
    <property type="match status" value="1"/>
</dbReference>
<gene>
    <name evidence="3" type="ORF">BB561_000203</name>
</gene>
<dbReference type="InterPro" id="IPR036412">
    <property type="entry name" value="HAD-like_sf"/>
</dbReference>
<reference evidence="3 4" key="1">
    <citation type="journal article" date="2018" name="MBio">
        <title>Comparative Genomics Reveals the Core Gene Toolbox for the Fungus-Insect Symbiosis.</title>
        <authorList>
            <person name="Wang Y."/>
            <person name="Stata M."/>
            <person name="Wang W."/>
            <person name="Stajich J.E."/>
            <person name="White M.M."/>
            <person name="Moncalvo J.M."/>
        </authorList>
    </citation>
    <scope>NUCLEOTIDE SEQUENCE [LARGE SCALE GENOMIC DNA]</scope>
    <source>
        <strain evidence="3 4">SWE-8-4</strain>
    </source>
</reference>
<name>A0A2T9Z020_9FUNG</name>
<dbReference type="PANTHER" id="PTHR10788">
    <property type="entry name" value="TREHALOSE-6-PHOSPHATE SYNTHASE"/>
    <property type="match status" value="1"/>
</dbReference>
<evidence type="ECO:0000313" key="3">
    <source>
        <dbReference type="EMBL" id="PVU97940.1"/>
    </source>
</evidence>
<dbReference type="GO" id="GO:0005829">
    <property type="term" value="C:cytosol"/>
    <property type="evidence" value="ECO:0007669"/>
    <property type="project" value="TreeGrafter"/>
</dbReference>
<dbReference type="NCBIfam" id="TIGR00685">
    <property type="entry name" value="T6PP"/>
    <property type="match status" value="1"/>
</dbReference>
<dbReference type="AlphaFoldDB" id="A0A2T9Z020"/>
<dbReference type="STRING" id="133385.A0A2T9Z020"/>
<dbReference type="InterPro" id="IPR003337">
    <property type="entry name" value="Trehalose_PPase"/>
</dbReference>
<dbReference type="OrthoDB" id="755951at2759"/>
<dbReference type="CDD" id="cd03788">
    <property type="entry name" value="GT20_TPS"/>
    <property type="match status" value="1"/>
</dbReference>
<accession>A0A2T9Z020</accession>
<protein>
    <submittedName>
        <fullName evidence="3">Uncharacterized protein</fullName>
    </submittedName>
</protein>
<dbReference type="GO" id="GO:0005946">
    <property type="term" value="C:alpha,alpha-trehalose-phosphate synthase complex (UDP-forming)"/>
    <property type="evidence" value="ECO:0007669"/>
    <property type="project" value="TreeGrafter"/>
</dbReference>
<dbReference type="InterPro" id="IPR001830">
    <property type="entry name" value="Glyco_trans_20"/>
</dbReference>
<keyword evidence="4" id="KW-1185">Reference proteome</keyword>
<dbReference type="PANTHER" id="PTHR10788:SF123">
    <property type="entry name" value="TREHALOSE-PHOSPHATASE"/>
    <property type="match status" value="1"/>
</dbReference>
<sequence length="800" mass="91281">MTFQTYSVDPDTNNIIFVSHYLPLYAIATSATEPIQWSFRKRRDHTALYAGITALQKLEHTPKAELIIVGCIGKYLGPDNKEYSTFDLPEHSKKSLKDALWAHSKQVPVFVDLTTSFNYYEGYCKQVLWPMMHYIPWEDSKMSDPIWWQDYQKVNRFFADTIIPYCTKTTIIWANDYHLLKLPEYLKEKFADPKIGLFIHCPFPSSEIFRSLPQRSEILTGMLCSDVVGFQIFSYSRHFSSSCTRILGLESTPVSINYKDNEVQLEIIPVGINVDLLINNMTNPKVIEHENMYLKMFQSKKIIVGRDKLDEVNGIILKLEAFEKFLERYAEWRDKICLIQVTQSGTNITSKLEAKISEKVSHINSKYGSFSFSPIHYYNSYLDYDEYVALLKVADLGLITAVRDGMNTGSLEYIVCQQDKHSPLILSEFTGTAGSVCGAIQINPSDTNDVAESIYLALTMSDAEKARRHKTMLKHVSSHNSDYWASTFIKSIKKNAIAMELSHFVPTMDKSTVLQAYNCSKERILLFDYDGTLVPITNIPSQALIPKQTLDSLEKLCQDPLNQVWVISGRDVKFLSSQLGEIKGLGLSAEHGGFIRYPHDDWQSLIDQLDLSWKPLVREIFEFYTERTSGSTLEEKDAAITWHYRNADPEYGEFQCHQCMNHMESVIAGSMPVELLIGKKCLEVRPKEVNKGEIVSRILGPDYTKEWDFIFVAGDDRTDEDMFKAVKEYISSINIFNCSSNDLANMNSSFNSHSPRKTKCFSVYVGPSSKKTNAFWNVASTKEIIDLVGSLCNQSKARDI</sequence>
<dbReference type="GO" id="GO:0003825">
    <property type="term" value="F:alpha,alpha-trehalose-phosphate synthase (UDP-forming) activity"/>
    <property type="evidence" value="ECO:0007669"/>
    <property type="project" value="TreeGrafter"/>
</dbReference>
<evidence type="ECO:0000313" key="4">
    <source>
        <dbReference type="Proteomes" id="UP000245383"/>
    </source>
</evidence>
<dbReference type="GO" id="GO:0005992">
    <property type="term" value="P:trehalose biosynthetic process"/>
    <property type="evidence" value="ECO:0007669"/>
    <property type="project" value="InterPro"/>
</dbReference>
<dbReference type="Proteomes" id="UP000245383">
    <property type="component" value="Unassembled WGS sequence"/>
</dbReference>
<comment type="similarity">
    <text evidence="1">In the N-terminal section; belongs to the glycosyltransferase 20 family.</text>
</comment>